<dbReference type="InterPro" id="IPR051534">
    <property type="entry name" value="CBASS_pafABC_assoc_protein"/>
</dbReference>
<keyword evidence="3" id="KW-1185">Reference proteome</keyword>
<accession>A0ABR6VID4</accession>
<dbReference type="Proteomes" id="UP000606870">
    <property type="component" value="Unassembled WGS sequence"/>
</dbReference>
<dbReference type="RefSeq" id="WP_186502620.1">
    <property type="nucleotide sequence ID" value="NZ_JACOGK010000008.1"/>
</dbReference>
<dbReference type="Pfam" id="PF13280">
    <property type="entry name" value="WYL"/>
    <property type="match status" value="1"/>
</dbReference>
<dbReference type="EMBL" id="JACOGK010000008">
    <property type="protein sequence ID" value="MBC3536460.1"/>
    <property type="molecule type" value="Genomic_DNA"/>
</dbReference>
<evidence type="ECO:0000313" key="2">
    <source>
        <dbReference type="EMBL" id="MBC3536460.1"/>
    </source>
</evidence>
<evidence type="ECO:0000313" key="3">
    <source>
        <dbReference type="Proteomes" id="UP000606870"/>
    </source>
</evidence>
<dbReference type="PROSITE" id="PS52050">
    <property type="entry name" value="WYL"/>
    <property type="match status" value="1"/>
</dbReference>
<evidence type="ECO:0000259" key="1">
    <source>
        <dbReference type="Pfam" id="PF13280"/>
    </source>
</evidence>
<name>A0ABR6VID4_9FIRM</name>
<dbReference type="PANTHER" id="PTHR34580">
    <property type="match status" value="1"/>
</dbReference>
<proteinExistence type="predicted"/>
<protein>
    <submittedName>
        <fullName evidence="2">WYL domain-containing protein</fullName>
    </submittedName>
</protein>
<organism evidence="2 3">
    <name type="scientific">Megasphaera hominis</name>
    <dbReference type="NCBI Taxonomy" id="159836"/>
    <lineage>
        <taxon>Bacteria</taxon>
        <taxon>Bacillati</taxon>
        <taxon>Bacillota</taxon>
        <taxon>Negativicutes</taxon>
        <taxon>Veillonellales</taxon>
        <taxon>Veillonellaceae</taxon>
        <taxon>Megasphaera</taxon>
    </lineage>
</organism>
<dbReference type="PANTHER" id="PTHR34580:SF1">
    <property type="entry name" value="PROTEIN PAFC"/>
    <property type="match status" value="1"/>
</dbReference>
<feature type="domain" description="WYL" evidence="1">
    <location>
        <begin position="131"/>
        <end position="195"/>
    </location>
</feature>
<sequence>MKGENVSVKKLADEYGVSSKSISRDIGEIKTFLYDHRDLVDNTELKYAASSKSYYLEFENFLLSKELIAVIKMMIGCRAFSKMELLDIVDKLKNFTSRHDRTMLDQIIAKEMYHYNEVNSDCKSVIDHIWTLTRCIYERIEITLTYYKASRDLVERRIMPVAITFSDYYFYLIAYRCDTLDWVPLYYRVDRIAGIVEHRKHFVLDKEHDFDEGELREKIQFMFSGKYRKIKFSYTGSSVQAILDKIPTAKIIEKKGDTKIIEAETYGIGINMFLLSQGSRVTALEPPEFVEEMKEEIKKMQAQYEE</sequence>
<dbReference type="InterPro" id="IPR026881">
    <property type="entry name" value="WYL_dom"/>
</dbReference>
<gene>
    <name evidence="2" type="ORF">H8J70_04245</name>
</gene>
<comment type="caution">
    <text evidence="2">The sequence shown here is derived from an EMBL/GenBank/DDBJ whole genome shotgun (WGS) entry which is preliminary data.</text>
</comment>
<reference evidence="2 3" key="1">
    <citation type="submission" date="2020-08" db="EMBL/GenBank/DDBJ databases">
        <authorList>
            <person name="Liu C."/>
            <person name="Sun Q."/>
        </authorList>
    </citation>
    <scope>NUCLEOTIDE SEQUENCE [LARGE SCALE GENOMIC DNA]</scope>
    <source>
        <strain evidence="2 3">NSJ-59</strain>
    </source>
</reference>